<accession>A0A9D4F8I9</accession>
<reference evidence="1" key="1">
    <citation type="journal article" date="2019" name="bioRxiv">
        <title>The Genome of the Zebra Mussel, Dreissena polymorpha: A Resource for Invasive Species Research.</title>
        <authorList>
            <person name="McCartney M.A."/>
            <person name="Auch B."/>
            <person name="Kono T."/>
            <person name="Mallez S."/>
            <person name="Zhang Y."/>
            <person name="Obille A."/>
            <person name="Becker A."/>
            <person name="Abrahante J.E."/>
            <person name="Garbe J."/>
            <person name="Badalamenti J.P."/>
            <person name="Herman A."/>
            <person name="Mangelson H."/>
            <person name="Liachko I."/>
            <person name="Sullivan S."/>
            <person name="Sone E.D."/>
            <person name="Koren S."/>
            <person name="Silverstein K.A.T."/>
            <person name="Beckman K.B."/>
            <person name="Gohl D.M."/>
        </authorList>
    </citation>
    <scope>NUCLEOTIDE SEQUENCE</scope>
    <source>
        <strain evidence="1">Duluth1</strain>
        <tissue evidence="1">Whole animal</tissue>
    </source>
</reference>
<dbReference type="Proteomes" id="UP000828390">
    <property type="component" value="Unassembled WGS sequence"/>
</dbReference>
<organism evidence="1 2">
    <name type="scientific">Dreissena polymorpha</name>
    <name type="common">Zebra mussel</name>
    <name type="synonym">Mytilus polymorpha</name>
    <dbReference type="NCBI Taxonomy" id="45954"/>
    <lineage>
        <taxon>Eukaryota</taxon>
        <taxon>Metazoa</taxon>
        <taxon>Spiralia</taxon>
        <taxon>Lophotrochozoa</taxon>
        <taxon>Mollusca</taxon>
        <taxon>Bivalvia</taxon>
        <taxon>Autobranchia</taxon>
        <taxon>Heteroconchia</taxon>
        <taxon>Euheterodonta</taxon>
        <taxon>Imparidentia</taxon>
        <taxon>Neoheterodontei</taxon>
        <taxon>Myida</taxon>
        <taxon>Dreissenoidea</taxon>
        <taxon>Dreissenidae</taxon>
        <taxon>Dreissena</taxon>
    </lineage>
</organism>
<dbReference type="AlphaFoldDB" id="A0A9D4F8I9"/>
<dbReference type="EMBL" id="JAIWYP010000007">
    <property type="protein sequence ID" value="KAH3794349.1"/>
    <property type="molecule type" value="Genomic_DNA"/>
</dbReference>
<name>A0A9D4F8I9_DREPO</name>
<keyword evidence="2" id="KW-1185">Reference proteome</keyword>
<sequence>MTQGLGWVEGVVPTELPGDIVFHLKIVDVLEAQEKRLDDETTASSVVRLFIFGSDTCIIS</sequence>
<reference evidence="1" key="2">
    <citation type="submission" date="2020-11" db="EMBL/GenBank/DDBJ databases">
        <authorList>
            <person name="McCartney M.A."/>
            <person name="Auch B."/>
            <person name="Kono T."/>
            <person name="Mallez S."/>
            <person name="Becker A."/>
            <person name="Gohl D.M."/>
            <person name="Silverstein K.A.T."/>
            <person name="Koren S."/>
            <person name="Bechman K.B."/>
            <person name="Herman A."/>
            <person name="Abrahante J.E."/>
            <person name="Garbe J."/>
        </authorList>
    </citation>
    <scope>NUCLEOTIDE SEQUENCE</scope>
    <source>
        <strain evidence="1">Duluth1</strain>
        <tissue evidence="1">Whole animal</tissue>
    </source>
</reference>
<gene>
    <name evidence="1" type="ORF">DPMN_147882</name>
</gene>
<comment type="caution">
    <text evidence="1">The sequence shown here is derived from an EMBL/GenBank/DDBJ whole genome shotgun (WGS) entry which is preliminary data.</text>
</comment>
<proteinExistence type="predicted"/>
<evidence type="ECO:0000313" key="2">
    <source>
        <dbReference type="Proteomes" id="UP000828390"/>
    </source>
</evidence>
<protein>
    <submittedName>
        <fullName evidence="1">Uncharacterized protein</fullName>
    </submittedName>
</protein>
<evidence type="ECO:0000313" key="1">
    <source>
        <dbReference type="EMBL" id="KAH3794349.1"/>
    </source>
</evidence>